<dbReference type="InterPro" id="IPR011008">
    <property type="entry name" value="Dimeric_a/b-barrel"/>
</dbReference>
<dbReference type="Pfam" id="PF03992">
    <property type="entry name" value="ABM"/>
    <property type="match status" value="1"/>
</dbReference>
<dbReference type="RefSeq" id="WP_379139547.1">
    <property type="nucleotide sequence ID" value="NZ_JBHUEN010000005.1"/>
</dbReference>
<name>A0ABW4R3V3_9RHOB</name>
<keyword evidence="3" id="KW-1185">Reference proteome</keyword>
<dbReference type="GO" id="GO:0004497">
    <property type="term" value="F:monooxygenase activity"/>
    <property type="evidence" value="ECO:0007669"/>
    <property type="project" value="UniProtKB-KW"/>
</dbReference>
<feature type="domain" description="ABM" evidence="1">
    <location>
        <begin position="1"/>
        <end position="89"/>
    </location>
</feature>
<reference evidence="3" key="1">
    <citation type="journal article" date="2019" name="Int. J. Syst. Evol. Microbiol.">
        <title>The Global Catalogue of Microorganisms (GCM) 10K type strain sequencing project: providing services to taxonomists for standard genome sequencing and annotation.</title>
        <authorList>
            <consortium name="The Broad Institute Genomics Platform"/>
            <consortium name="The Broad Institute Genome Sequencing Center for Infectious Disease"/>
            <person name="Wu L."/>
            <person name="Ma J."/>
        </authorList>
    </citation>
    <scope>NUCLEOTIDE SEQUENCE [LARGE SCALE GENOMIC DNA]</scope>
    <source>
        <strain evidence="3">CCUG 56029</strain>
    </source>
</reference>
<dbReference type="InterPro" id="IPR052936">
    <property type="entry name" value="Jasmonate_Hydroxylase-like"/>
</dbReference>
<accession>A0ABW4R3V3</accession>
<dbReference type="PANTHER" id="PTHR37811">
    <property type="entry name" value="BLL5343 PROTEIN"/>
    <property type="match status" value="1"/>
</dbReference>
<evidence type="ECO:0000259" key="1">
    <source>
        <dbReference type="PROSITE" id="PS51725"/>
    </source>
</evidence>
<keyword evidence="2" id="KW-0503">Monooxygenase</keyword>
<dbReference type="EC" id="1.14.-.-" evidence="2"/>
<evidence type="ECO:0000313" key="2">
    <source>
        <dbReference type="EMBL" id="MFD1880395.1"/>
    </source>
</evidence>
<dbReference type="EMBL" id="JBHUEN010000005">
    <property type="protein sequence ID" value="MFD1880395.1"/>
    <property type="molecule type" value="Genomic_DNA"/>
</dbReference>
<dbReference type="PROSITE" id="PS51725">
    <property type="entry name" value="ABM"/>
    <property type="match status" value="1"/>
</dbReference>
<keyword evidence="2" id="KW-0560">Oxidoreductase</keyword>
<proteinExistence type="predicted"/>
<dbReference type="Proteomes" id="UP001597213">
    <property type="component" value="Unassembled WGS sequence"/>
</dbReference>
<sequence length="112" mass="12638">MIAVIFELEPARPDRYFALAADLRPELEKIPGFISVERFESLTTPGRYLSLSFFSDEEAVKAWRNTAGHRAAQAEGRDGVLADYRLRVAEVLRDYGMGPREQAPGDSRERHG</sequence>
<dbReference type="PANTHER" id="PTHR37811:SF2">
    <property type="entry name" value="ABM DOMAIN-CONTAINING PROTEIN"/>
    <property type="match status" value="1"/>
</dbReference>
<organism evidence="2 3">
    <name type="scientific">Paracoccus pacificus</name>
    <dbReference type="NCBI Taxonomy" id="1463598"/>
    <lineage>
        <taxon>Bacteria</taxon>
        <taxon>Pseudomonadati</taxon>
        <taxon>Pseudomonadota</taxon>
        <taxon>Alphaproteobacteria</taxon>
        <taxon>Rhodobacterales</taxon>
        <taxon>Paracoccaceae</taxon>
        <taxon>Paracoccus</taxon>
    </lineage>
</organism>
<comment type="caution">
    <text evidence="2">The sequence shown here is derived from an EMBL/GenBank/DDBJ whole genome shotgun (WGS) entry which is preliminary data.</text>
</comment>
<dbReference type="Gene3D" id="3.30.70.100">
    <property type="match status" value="1"/>
</dbReference>
<dbReference type="SUPFAM" id="SSF54909">
    <property type="entry name" value="Dimeric alpha+beta barrel"/>
    <property type="match status" value="1"/>
</dbReference>
<gene>
    <name evidence="2" type="ORF">ACFSCT_01540</name>
</gene>
<protein>
    <submittedName>
        <fullName evidence="2">Antibiotic biosynthesis monooxygenase family protein</fullName>
        <ecNumber evidence="2">1.14.-.-</ecNumber>
    </submittedName>
</protein>
<evidence type="ECO:0000313" key="3">
    <source>
        <dbReference type="Proteomes" id="UP001597213"/>
    </source>
</evidence>
<dbReference type="InterPro" id="IPR007138">
    <property type="entry name" value="ABM_dom"/>
</dbReference>